<feature type="transmembrane region" description="Helical" evidence="1">
    <location>
        <begin position="31"/>
        <end position="48"/>
    </location>
</feature>
<dbReference type="AlphaFoldDB" id="A0A091C149"/>
<dbReference type="Proteomes" id="UP000029381">
    <property type="component" value="Unassembled WGS sequence"/>
</dbReference>
<proteinExistence type="predicted"/>
<dbReference type="Pfam" id="PF10112">
    <property type="entry name" value="Halogen_Hydrol"/>
    <property type="match status" value="1"/>
</dbReference>
<protein>
    <submittedName>
        <fullName evidence="2">5-bromo-4-chloroindolyl phosphate hydrolysis protein</fullName>
    </submittedName>
</protein>
<dbReference type="RefSeq" id="WP_038024013.1">
    <property type="nucleotide sequence ID" value="NZ_JPVT01000195.1"/>
</dbReference>
<dbReference type="InterPro" id="IPR018770">
    <property type="entry name" value="ChloroindolylP_hydrolase"/>
</dbReference>
<reference evidence="2 3" key="1">
    <citation type="submission" date="2014-08" db="EMBL/GenBank/DDBJ databases">
        <title>Genome sequence of Tetragenococcus muriaticus.</title>
        <authorList>
            <person name="Chuea-nongthon C."/>
            <person name="Rodtong S."/>
            <person name="Yongsawatdigul J."/>
            <person name="Steele J.L."/>
            <person name="Liu X.-y."/>
            <person name="Speers J."/>
            <person name="Glasner J.D."/>
            <person name="Neeno-Eckwall E.C."/>
        </authorList>
    </citation>
    <scope>NUCLEOTIDE SEQUENCE [LARGE SCALE GENOMIC DNA]</scope>
    <source>
        <strain evidence="2 3">3MR10-3</strain>
    </source>
</reference>
<accession>A0A091C149</accession>
<name>A0A091C149_9ENTE</name>
<keyword evidence="3" id="KW-1185">Reference proteome</keyword>
<evidence type="ECO:0000313" key="3">
    <source>
        <dbReference type="Proteomes" id="UP000029381"/>
    </source>
</evidence>
<keyword evidence="1" id="KW-0812">Transmembrane</keyword>
<organism evidence="2 3">
    <name type="scientific">Tetragenococcus muriaticus 3MR10-3</name>
    <dbReference type="NCBI Taxonomy" id="1302648"/>
    <lineage>
        <taxon>Bacteria</taxon>
        <taxon>Bacillati</taxon>
        <taxon>Bacillota</taxon>
        <taxon>Bacilli</taxon>
        <taxon>Lactobacillales</taxon>
        <taxon>Enterococcaceae</taxon>
        <taxon>Tetragenococcus</taxon>
    </lineage>
</organism>
<keyword evidence="1" id="KW-0472">Membrane</keyword>
<feature type="transmembrane region" description="Helical" evidence="1">
    <location>
        <begin position="7"/>
        <end position="25"/>
    </location>
</feature>
<keyword evidence="1" id="KW-1133">Transmembrane helix</keyword>
<gene>
    <name evidence="2" type="ORF">TMU3MR103_1815</name>
</gene>
<comment type="caution">
    <text evidence="2">The sequence shown here is derived from an EMBL/GenBank/DDBJ whole genome shotgun (WGS) entry which is preliminary data.</text>
</comment>
<dbReference type="EMBL" id="JPVT01000195">
    <property type="protein sequence ID" value="KFN89782.1"/>
    <property type="molecule type" value="Genomic_DNA"/>
</dbReference>
<evidence type="ECO:0000313" key="2">
    <source>
        <dbReference type="EMBL" id="KFN89782.1"/>
    </source>
</evidence>
<dbReference type="PATRIC" id="fig|1302648.3.peg.1776"/>
<sequence length="225" mass="26160">MKKSKWTLWFVLALGAIFLIRVFWVNDSLDYFPLLFFIAGGILIYYGLKSNSHRSNKSDLPALSKKREQEYINAGMSNSEIELFRQTMNQTKKQIEHLQATMNKSGKLRAVDLRHDTIKAAKALFKEIVSSPKRMPEANHFLYTHLPNLVDLTDKFIEINEHEVKSRETYDKIEESIQIIDQMAALITSDYQKFVADDLDDLDVEISIAKQSLKQDQDYKEHEAR</sequence>
<evidence type="ECO:0000256" key="1">
    <source>
        <dbReference type="SAM" id="Phobius"/>
    </source>
</evidence>